<dbReference type="GO" id="GO:0015232">
    <property type="term" value="F:heme transmembrane transporter activity"/>
    <property type="evidence" value="ECO:0007669"/>
    <property type="project" value="InterPro"/>
</dbReference>
<feature type="domain" description="Cytochrome c assembly protein" evidence="10">
    <location>
        <begin position="53"/>
        <end position="213"/>
    </location>
</feature>
<evidence type="ECO:0000256" key="4">
    <source>
        <dbReference type="ARBA" id="ARBA00016463"/>
    </source>
</evidence>
<feature type="transmembrane region" description="Helical" evidence="9">
    <location>
        <begin position="125"/>
        <end position="144"/>
    </location>
</feature>
<comment type="function">
    <text evidence="1 9">Required for the export of heme to the periplasm for the biogenesis of c-type cytochromes.</text>
</comment>
<evidence type="ECO:0000256" key="1">
    <source>
        <dbReference type="ARBA" id="ARBA00002442"/>
    </source>
</evidence>
<evidence type="ECO:0000256" key="2">
    <source>
        <dbReference type="ARBA" id="ARBA00004141"/>
    </source>
</evidence>
<dbReference type="InterPro" id="IPR003557">
    <property type="entry name" value="Cyt_c_biogenesis_CcmC"/>
</dbReference>
<keyword evidence="9" id="KW-0997">Cell inner membrane</keyword>
<keyword evidence="9" id="KW-1003">Cell membrane</keyword>
<feature type="transmembrane region" description="Helical" evidence="9">
    <location>
        <begin position="229"/>
        <end position="250"/>
    </location>
</feature>
<dbReference type="PANTHER" id="PTHR30071:SF1">
    <property type="entry name" value="CYTOCHROME B_B6 PROTEIN-RELATED"/>
    <property type="match status" value="1"/>
</dbReference>
<dbReference type="GO" id="GO:0020037">
    <property type="term" value="F:heme binding"/>
    <property type="evidence" value="ECO:0007669"/>
    <property type="project" value="InterPro"/>
</dbReference>
<dbReference type="InterPro" id="IPR002541">
    <property type="entry name" value="Cyt_c_assembly"/>
</dbReference>
<sequence length="271" mass="29538">MIDLKLACGRGLRWEKADDAPEKPSYSPRIVATLHTLANPARFLKIARPLTGIFLGLGIALIAVAVWAGLTQTPPDYLQGETVRILYIHVPAAWLGMGGWSGIAIASLSLIVWRHPLAQIAGRAIAWPGAVFTALCLATGSIWGRPTWGTWWQWDGRLTSMLLLLFVYLGYIALARADADRGGDGRIPALYGLAGTALLPVIRYSVVWWNTLHQGQSIGLTGSSIDTSLLWPLPIALAGFTFLFAAIVLMRMRTLLAQAKAEARMRRMARA</sequence>
<feature type="transmembrane region" description="Helical" evidence="9">
    <location>
        <begin position="156"/>
        <end position="177"/>
    </location>
</feature>
<feature type="transmembrane region" description="Helical" evidence="9">
    <location>
        <begin position="50"/>
        <end position="70"/>
    </location>
</feature>
<dbReference type="InterPro" id="IPR045062">
    <property type="entry name" value="Cyt_c_biogenesis_CcsA/CcmC"/>
</dbReference>
<dbReference type="Proteomes" id="UP000032305">
    <property type="component" value="Unassembled WGS sequence"/>
</dbReference>
<keyword evidence="7 9" id="KW-1133">Transmembrane helix</keyword>
<evidence type="ECO:0000256" key="7">
    <source>
        <dbReference type="ARBA" id="ARBA00022989"/>
    </source>
</evidence>
<comment type="subcellular location">
    <subcellularLocation>
        <location evidence="9">Cell inner membrane</location>
    </subcellularLocation>
    <subcellularLocation>
        <location evidence="2">Membrane</location>
        <topology evidence="2">Multi-pass membrane protein</topology>
    </subcellularLocation>
</comment>
<evidence type="ECO:0000256" key="8">
    <source>
        <dbReference type="ARBA" id="ARBA00023136"/>
    </source>
</evidence>
<dbReference type="eggNOG" id="COG0755">
    <property type="taxonomic scope" value="Bacteria"/>
</dbReference>
<keyword evidence="12" id="KW-1185">Reference proteome</keyword>
<evidence type="ECO:0000256" key="5">
    <source>
        <dbReference type="ARBA" id="ARBA00022692"/>
    </source>
</evidence>
<feature type="transmembrane region" description="Helical" evidence="9">
    <location>
        <begin position="189"/>
        <end position="209"/>
    </location>
</feature>
<dbReference type="Pfam" id="PF01578">
    <property type="entry name" value="Cytochrom_C_asm"/>
    <property type="match status" value="1"/>
</dbReference>
<comment type="similarity">
    <text evidence="3 9">Belongs to the CcmC/CycZ/HelC family.</text>
</comment>
<protein>
    <recommendedName>
        <fullName evidence="4 9">Heme exporter protein C</fullName>
    </recommendedName>
    <alternativeName>
        <fullName evidence="9">Cytochrome c-type biogenesis protein</fullName>
    </alternativeName>
</protein>
<keyword evidence="8 9" id="KW-0472">Membrane</keyword>
<gene>
    <name evidence="9 11" type="primary">ccmC</name>
    <name evidence="11" type="ORF">SP5_026_00070</name>
</gene>
<dbReference type="GO" id="GO:0005886">
    <property type="term" value="C:plasma membrane"/>
    <property type="evidence" value="ECO:0007669"/>
    <property type="project" value="UniProtKB-SubCell"/>
</dbReference>
<evidence type="ECO:0000256" key="3">
    <source>
        <dbReference type="ARBA" id="ARBA00005840"/>
    </source>
</evidence>
<proteinExistence type="inferred from homology"/>
<reference evidence="11 12" key="1">
    <citation type="submission" date="2014-11" db="EMBL/GenBank/DDBJ databases">
        <title>Whole genome shotgun sequence of Sphingomonas parapaucimobilis NBRC 15100.</title>
        <authorList>
            <person name="Katano-Makiyama Y."/>
            <person name="Hosoyama A."/>
            <person name="Hashimoto M."/>
            <person name="Hosoyama Y."/>
            <person name="Noguchi M."/>
            <person name="Numata M."/>
            <person name="Tsuchikane K."/>
            <person name="Hirakata S."/>
            <person name="Uohara A."/>
            <person name="Shimodaira J."/>
            <person name="Ohji S."/>
            <person name="Ichikawa N."/>
            <person name="Kimura A."/>
            <person name="Yamazoe A."/>
            <person name="Fujita N."/>
        </authorList>
    </citation>
    <scope>NUCLEOTIDE SEQUENCE [LARGE SCALE GENOMIC DNA]</scope>
    <source>
        <strain evidence="11 12">NBRC 15100</strain>
    </source>
</reference>
<dbReference type="PRINTS" id="PR01386">
    <property type="entry name" value="CCMCBIOGNSIS"/>
</dbReference>
<name>A0A0A1W5T9_9SPHN</name>
<accession>A0A0A1W5T9</accession>
<dbReference type="GO" id="GO:0017004">
    <property type="term" value="P:cytochrome complex assembly"/>
    <property type="evidence" value="ECO:0007669"/>
    <property type="project" value="UniProtKB-KW"/>
</dbReference>
<evidence type="ECO:0000259" key="10">
    <source>
        <dbReference type="Pfam" id="PF01578"/>
    </source>
</evidence>
<evidence type="ECO:0000313" key="11">
    <source>
        <dbReference type="EMBL" id="GAM00259.1"/>
    </source>
</evidence>
<keyword evidence="5 9" id="KW-0812">Transmembrane</keyword>
<keyword evidence="9" id="KW-0813">Transport</keyword>
<organism evidence="11 12">
    <name type="scientific">Sphingomonas parapaucimobilis NBRC 15100</name>
    <dbReference type="NCBI Taxonomy" id="1219049"/>
    <lineage>
        <taxon>Bacteria</taxon>
        <taxon>Pseudomonadati</taxon>
        <taxon>Pseudomonadota</taxon>
        <taxon>Alphaproteobacteria</taxon>
        <taxon>Sphingomonadales</taxon>
        <taxon>Sphingomonadaceae</taxon>
        <taxon>Sphingomonas</taxon>
    </lineage>
</organism>
<dbReference type="AlphaFoldDB" id="A0A0A1W5T9"/>
<evidence type="ECO:0000256" key="9">
    <source>
        <dbReference type="RuleBase" id="RU364092"/>
    </source>
</evidence>
<dbReference type="NCBIfam" id="TIGR01191">
    <property type="entry name" value="ccmC"/>
    <property type="match status" value="1"/>
</dbReference>
<dbReference type="EMBL" id="BBPI01000026">
    <property type="protein sequence ID" value="GAM00259.1"/>
    <property type="molecule type" value="Genomic_DNA"/>
</dbReference>
<comment type="caution">
    <text evidence="11">The sequence shown here is derived from an EMBL/GenBank/DDBJ whole genome shotgun (WGS) entry which is preliminary data.</text>
</comment>
<dbReference type="PANTHER" id="PTHR30071">
    <property type="entry name" value="HEME EXPORTER PROTEIN C"/>
    <property type="match status" value="1"/>
</dbReference>
<evidence type="ECO:0000256" key="6">
    <source>
        <dbReference type="ARBA" id="ARBA00022748"/>
    </source>
</evidence>
<feature type="transmembrane region" description="Helical" evidence="9">
    <location>
        <begin position="90"/>
        <end position="113"/>
    </location>
</feature>
<keyword evidence="6 9" id="KW-0201">Cytochrome c-type biogenesis</keyword>
<evidence type="ECO:0000313" key="12">
    <source>
        <dbReference type="Proteomes" id="UP000032305"/>
    </source>
</evidence>